<feature type="transmembrane region" description="Helical" evidence="1">
    <location>
        <begin position="76"/>
        <end position="98"/>
    </location>
</feature>
<dbReference type="EMBL" id="JBHUMJ010000002">
    <property type="protein sequence ID" value="MFD2699674.1"/>
    <property type="molecule type" value="Genomic_DNA"/>
</dbReference>
<evidence type="ECO:0000313" key="2">
    <source>
        <dbReference type="EMBL" id="MFD2699674.1"/>
    </source>
</evidence>
<keyword evidence="1" id="KW-0812">Transmembrane</keyword>
<protein>
    <recommendedName>
        <fullName evidence="4">DNA translocase FtsK 4TM region domain-containing protein</fullName>
    </recommendedName>
</protein>
<organism evidence="2 3">
    <name type="scientific">Paenibacillus shunpengii</name>
    <dbReference type="NCBI Taxonomy" id="2054424"/>
    <lineage>
        <taxon>Bacteria</taxon>
        <taxon>Bacillati</taxon>
        <taxon>Bacillota</taxon>
        <taxon>Bacilli</taxon>
        <taxon>Bacillales</taxon>
        <taxon>Paenibacillaceae</taxon>
        <taxon>Paenibacillus</taxon>
    </lineage>
</organism>
<accession>A0ABW5SKF7</accession>
<name>A0ABW5SKF7_9BACL</name>
<evidence type="ECO:0008006" key="4">
    <source>
        <dbReference type="Google" id="ProtNLM"/>
    </source>
</evidence>
<evidence type="ECO:0000313" key="3">
    <source>
        <dbReference type="Proteomes" id="UP001597540"/>
    </source>
</evidence>
<dbReference type="RefSeq" id="WP_090723490.1">
    <property type="nucleotide sequence ID" value="NZ_JBHUMJ010000002.1"/>
</dbReference>
<dbReference type="Proteomes" id="UP001597540">
    <property type="component" value="Unassembled WGS sequence"/>
</dbReference>
<sequence>MIYRDMVVFSVNVLISLVLVLLVDLFTFKYEPGGSTSGNGNPGLLILVPALLYSIGLFIYSFFFMKKLFASVHDKYVATMRVPILLICFILIFSFMAFMEIEDLKTQLGGFADDPGSVIYRFGWLNQYTNTVFYNIYVLFVGMFITSFISWLVVRGNLIKQSKDS</sequence>
<reference evidence="3" key="1">
    <citation type="journal article" date="2019" name="Int. J. Syst. Evol. Microbiol.">
        <title>The Global Catalogue of Microorganisms (GCM) 10K type strain sequencing project: providing services to taxonomists for standard genome sequencing and annotation.</title>
        <authorList>
            <consortium name="The Broad Institute Genomics Platform"/>
            <consortium name="The Broad Institute Genome Sequencing Center for Infectious Disease"/>
            <person name="Wu L."/>
            <person name="Ma J."/>
        </authorList>
    </citation>
    <scope>NUCLEOTIDE SEQUENCE [LARGE SCALE GENOMIC DNA]</scope>
    <source>
        <strain evidence="3">KCTC 33849</strain>
    </source>
</reference>
<gene>
    <name evidence="2" type="ORF">ACFSVM_04275</name>
</gene>
<keyword evidence="3" id="KW-1185">Reference proteome</keyword>
<feature type="transmembrane region" description="Helical" evidence="1">
    <location>
        <begin position="132"/>
        <end position="154"/>
    </location>
</feature>
<feature type="transmembrane region" description="Helical" evidence="1">
    <location>
        <begin position="7"/>
        <end position="28"/>
    </location>
</feature>
<keyword evidence="1" id="KW-0472">Membrane</keyword>
<keyword evidence="1" id="KW-1133">Transmembrane helix</keyword>
<proteinExistence type="predicted"/>
<evidence type="ECO:0000256" key="1">
    <source>
        <dbReference type="SAM" id="Phobius"/>
    </source>
</evidence>
<comment type="caution">
    <text evidence="2">The sequence shown here is derived from an EMBL/GenBank/DDBJ whole genome shotgun (WGS) entry which is preliminary data.</text>
</comment>
<feature type="transmembrane region" description="Helical" evidence="1">
    <location>
        <begin position="43"/>
        <end position="64"/>
    </location>
</feature>